<reference evidence="1 2" key="1">
    <citation type="submission" date="2023-02" db="EMBL/GenBank/DDBJ databases">
        <title>Genome sequence of Sphingomonas naphthae.</title>
        <authorList>
            <person name="Kim S."/>
            <person name="Heo J."/>
            <person name="Kwon S.-W."/>
        </authorList>
    </citation>
    <scope>NUCLEOTIDE SEQUENCE [LARGE SCALE GENOMIC DNA]</scope>
    <source>
        <strain evidence="1 2">KACC 18716</strain>
    </source>
</reference>
<accession>A0ABY7TIB3</accession>
<evidence type="ECO:0000313" key="1">
    <source>
        <dbReference type="EMBL" id="WCT72933.1"/>
    </source>
</evidence>
<gene>
    <name evidence="1" type="ORF">PQ455_15025</name>
</gene>
<protein>
    <recommendedName>
        <fullName evidence="3">DUF4336 domain-containing protein</fullName>
    </recommendedName>
</protein>
<dbReference type="Proteomes" id="UP001220395">
    <property type="component" value="Chromosome"/>
</dbReference>
<proteinExistence type="predicted"/>
<dbReference type="EMBL" id="CP117411">
    <property type="protein sequence ID" value="WCT72933.1"/>
    <property type="molecule type" value="Genomic_DNA"/>
</dbReference>
<name>A0ABY7TIB3_9SPHN</name>
<sequence length="239" mass="25712">MAKFNSEWIVQPHGMLEPVAEGLWTVAGSIVMPLGRFPRRMTVIALAAGGIAVWSPIALDEAQMARIDALGPVRALIVPNQGHRLDIRPWKARYPQARVIAPPSAREGVAEAVPVDATGDVLHDPAIAFALVAGTRADEFALTVTRAEGTTLILNDILSNVRHPQGLGAHIMARLLGFGVKRPRTSRPVRRMFVADPAAVAAQFRDWADRPDLRRIIVSHGDVIGDGAAAALRRAAADF</sequence>
<dbReference type="RefSeq" id="WP_273686908.1">
    <property type="nucleotide sequence ID" value="NZ_CP117411.1"/>
</dbReference>
<evidence type="ECO:0008006" key="3">
    <source>
        <dbReference type="Google" id="ProtNLM"/>
    </source>
</evidence>
<keyword evidence="2" id="KW-1185">Reference proteome</keyword>
<dbReference type="SUPFAM" id="SSF56281">
    <property type="entry name" value="Metallo-hydrolase/oxidoreductase"/>
    <property type="match status" value="1"/>
</dbReference>
<organism evidence="1 2">
    <name type="scientific">Sphingomonas naphthae</name>
    <dbReference type="NCBI Taxonomy" id="1813468"/>
    <lineage>
        <taxon>Bacteria</taxon>
        <taxon>Pseudomonadati</taxon>
        <taxon>Pseudomonadota</taxon>
        <taxon>Alphaproteobacteria</taxon>
        <taxon>Sphingomonadales</taxon>
        <taxon>Sphingomonadaceae</taxon>
        <taxon>Sphingomonas</taxon>
    </lineage>
</organism>
<dbReference type="InterPro" id="IPR025638">
    <property type="entry name" value="DUF4336"/>
</dbReference>
<dbReference type="InterPro" id="IPR036866">
    <property type="entry name" value="RibonucZ/Hydroxyglut_hydro"/>
</dbReference>
<evidence type="ECO:0000313" key="2">
    <source>
        <dbReference type="Proteomes" id="UP001220395"/>
    </source>
</evidence>
<dbReference type="PANTHER" id="PTHR33835">
    <property type="entry name" value="YALI0C07656P"/>
    <property type="match status" value="1"/>
</dbReference>
<dbReference type="PANTHER" id="PTHR33835:SF1">
    <property type="entry name" value="METALLO-BETA-LACTAMASE DOMAIN-CONTAINING PROTEIN"/>
    <property type="match status" value="1"/>
</dbReference>